<comment type="catalytic activity">
    <reaction evidence="10 12">
        <text>5-[(5-phospho-1-deoxy-D-ribulos-1-ylimino)methylamino]-1-(5-phospho-beta-D-ribosyl)imidazole-4-carboxamide + L-glutamine = D-erythro-1-(imidazol-4-yl)glycerol 3-phosphate + 5-amino-1-(5-phospho-beta-D-ribosyl)imidazole-4-carboxamide + L-glutamate + H(+)</text>
        <dbReference type="Rhea" id="RHEA:24793"/>
        <dbReference type="ChEBI" id="CHEBI:15378"/>
        <dbReference type="ChEBI" id="CHEBI:29985"/>
        <dbReference type="ChEBI" id="CHEBI:58278"/>
        <dbReference type="ChEBI" id="CHEBI:58359"/>
        <dbReference type="ChEBI" id="CHEBI:58475"/>
        <dbReference type="ChEBI" id="CHEBI:58525"/>
        <dbReference type="EC" id="4.3.2.10"/>
    </reaction>
</comment>
<dbReference type="FunFam" id="3.40.50.880:FF:000009">
    <property type="entry name" value="Imidazole glycerol phosphate synthase subunit HisH"/>
    <property type="match status" value="1"/>
</dbReference>
<dbReference type="Proteomes" id="UP000196365">
    <property type="component" value="Unassembled WGS sequence"/>
</dbReference>
<dbReference type="UniPathway" id="UPA00031">
    <property type="reaction ID" value="UER00010"/>
</dbReference>
<keyword evidence="5 12" id="KW-0028">Amino-acid biosynthesis</keyword>
<dbReference type="GO" id="GO:0016829">
    <property type="term" value="F:lyase activity"/>
    <property type="evidence" value="ECO:0007669"/>
    <property type="project" value="UniProtKB-KW"/>
</dbReference>
<dbReference type="GO" id="GO:0000105">
    <property type="term" value="P:L-histidine biosynthetic process"/>
    <property type="evidence" value="ECO:0007669"/>
    <property type="project" value="UniProtKB-UniRule"/>
</dbReference>
<evidence type="ECO:0000256" key="8">
    <source>
        <dbReference type="ARBA" id="ARBA00023102"/>
    </source>
</evidence>
<dbReference type="GO" id="GO:0000107">
    <property type="term" value="F:imidazoleglycerol-phosphate synthase activity"/>
    <property type="evidence" value="ECO:0007669"/>
    <property type="project" value="UniProtKB-UniRule"/>
</dbReference>
<name>A0A1T4KNM8_9FIRM</name>
<keyword evidence="6 12" id="KW-0378">Hydrolase</keyword>
<dbReference type="NCBIfam" id="TIGR01855">
    <property type="entry name" value="IMP_synth_hisH"/>
    <property type="match status" value="1"/>
</dbReference>
<evidence type="ECO:0000313" key="15">
    <source>
        <dbReference type="EMBL" id="SJZ43993.1"/>
    </source>
</evidence>
<evidence type="ECO:0000256" key="10">
    <source>
        <dbReference type="ARBA" id="ARBA00047838"/>
    </source>
</evidence>
<dbReference type="InterPro" id="IPR029062">
    <property type="entry name" value="Class_I_gatase-like"/>
</dbReference>
<dbReference type="PANTHER" id="PTHR42701:SF1">
    <property type="entry name" value="IMIDAZOLE GLYCEROL PHOSPHATE SYNTHASE SUBUNIT HISH"/>
    <property type="match status" value="1"/>
</dbReference>
<keyword evidence="7 12" id="KW-0315">Glutamine amidotransferase</keyword>
<protein>
    <recommendedName>
        <fullName evidence="12">Imidazole glycerol phosphate synthase subunit HisH</fullName>
        <ecNumber evidence="12">4.3.2.10</ecNumber>
    </recommendedName>
    <alternativeName>
        <fullName evidence="12">IGP synthase glutaminase subunit</fullName>
        <ecNumber evidence="12">3.5.1.2</ecNumber>
    </alternativeName>
    <alternativeName>
        <fullName evidence="12">IGP synthase subunit HisH</fullName>
    </alternativeName>
    <alternativeName>
        <fullName evidence="12">ImGP synthase subunit HisH</fullName>
        <shortName evidence="12">IGPS subunit HisH</shortName>
    </alternativeName>
</protein>
<evidence type="ECO:0000256" key="1">
    <source>
        <dbReference type="ARBA" id="ARBA00004496"/>
    </source>
</evidence>
<dbReference type="GO" id="GO:0004359">
    <property type="term" value="F:glutaminase activity"/>
    <property type="evidence" value="ECO:0007669"/>
    <property type="project" value="UniProtKB-EC"/>
</dbReference>
<dbReference type="HAMAP" id="MF_00278">
    <property type="entry name" value="HisH"/>
    <property type="match status" value="1"/>
</dbReference>
<evidence type="ECO:0000256" key="3">
    <source>
        <dbReference type="ARBA" id="ARBA00011152"/>
    </source>
</evidence>
<evidence type="ECO:0000256" key="2">
    <source>
        <dbReference type="ARBA" id="ARBA00005091"/>
    </source>
</evidence>
<evidence type="ECO:0000256" key="9">
    <source>
        <dbReference type="ARBA" id="ARBA00023239"/>
    </source>
</evidence>
<dbReference type="InterPro" id="IPR017926">
    <property type="entry name" value="GATASE"/>
</dbReference>
<feature type="active site" description="Nucleophile" evidence="12 13">
    <location>
        <position position="79"/>
    </location>
</feature>
<dbReference type="SUPFAM" id="SSF52317">
    <property type="entry name" value="Class I glutamine amidotransferase-like"/>
    <property type="match status" value="1"/>
</dbReference>
<keyword evidence="16" id="KW-1185">Reference proteome</keyword>
<comment type="pathway">
    <text evidence="2 12">Amino-acid biosynthesis; L-histidine biosynthesis; L-histidine from 5-phospho-alpha-D-ribose 1-diphosphate: step 5/9.</text>
</comment>
<dbReference type="GO" id="GO:0005737">
    <property type="term" value="C:cytoplasm"/>
    <property type="evidence" value="ECO:0007669"/>
    <property type="project" value="UniProtKB-SubCell"/>
</dbReference>
<evidence type="ECO:0000256" key="7">
    <source>
        <dbReference type="ARBA" id="ARBA00022962"/>
    </source>
</evidence>
<dbReference type="AlphaFoldDB" id="A0A1T4KNM8"/>
<evidence type="ECO:0000256" key="5">
    <source>
        <dbReference type="ARBA" id="ARBA00022605"/>
    </source>
</evidence>
<dbReference type="Pfam" id="PF00117">
    <property type="entry name" value="GATase"/>
    <property type="match status" value="1"/>
</dbReference>
<comment type="subunit">
    <text evidence="3 12">Heterodimer of HisH and HisF.</text>
</comment>
<sequence length="201" mass="22959">MIVIIDYGVGNLRSVSKALEKLGFQTMITNDLRKIKNSEAMILPGVGAFKDAMEQLKKYNLVDAIKEYAHSKKPILGICLGMQILFDKSWEDGQWKGLGVLKGEIIPFDNRLKIPHMGWNQLIPGRLDRIGEGLEKDPYVYFVHSYYLKPKDPKDVVFWTEYGTKVPAVVRKDNIIGMQFHPEKSGKTGMKLLENFGRMIR</sequence>
<dbReference type="EC" id="3.5.1.2" evidence="12"/>
<keyword evidence="9 12" id="KW-0456">Lyase</keyword>
<dbReference type="CDD" id="cd01748">
    <property type="entry name" value="GATase1_IGP_Synthase"/>
    <property type="match status" value="1"/>
</dbReference>
<gene>
    <name evidence="12" type="primary">hisH</name>
    <name evidence="15" type="ORF">SAMN02745973_00628</name>
</gene>
<reference evidence="15 16" key="1">
    <citation type="submission" date="2017-02" db="EMBL/GenBank/DDBJ databases">
        <authorList>
            <person name="Peterson S.W."/>
        </authorList>
    </citation>
    <scope>NUCLEOTIDE SEQUENCE [LARGE SCALE GENOMIC DNA]</scope>
    <source>
        <strain evidence="15 16">DSM 15102</strain>
    </source>
</reference>
<dbReference type="EC" id="4.3.2.10" evidence="12"/>
<accession>A0A1T4KNM8</accession>
<keyword evidence="15" id="KW-0808">Transferase</keyword>
<keyword evidence="4 12" id="KW-0963">Cytoplasm</keyword>
<dbReference type="InterPro" id="IPR010139">
    <property type="entry name" value="Imidazole-glycPsynth_HisH"/>
</dbReference>
<dbReference type="PIRSF" id="PIRSF000495">
    <property type="entry name" value="Amidotransf_hisH"/>
    <property type="match status" value="1"/>
</dbReference>
<evidence type="ECO:0000256" key="6">
    <source>
        <dbReference type="ARBA" id="ARBA00022801"/>
    </source>
</evidence>
<dbReference type="RefSeq" id="WP_087678057.1">
    <property type="nucleotide sequence ID" value="NZ_FUWV01000002.1"/>
</dbReference>
<comment type="function">
    <text evidence="12">IGPS catalyzes the conversion of PRFAR and glutamine to IGP, AICAR and glutamate. The HisH subunit catalyzes the hydrolysis of glutamine to glutamate and ammonia as part of the synthesis of IGP and AICAR. The resulting ammonia molecule is channeled to the active site of HisF.</text>
</comment>
<dbReference type="PROSITE" id="PS51273">
    <property type="entry name" value="GATASE_TYPE_1"/>
    <property type="match status" value="1"/>
</dbReference>
<evidence type="ECO:0000256" key="13">
    <source>
        <dbReference type="PIRSR" id="PIRSR000495-1"/>
    </source>
</evidence>
<dbReference type="PANTHER" id="PTHR42701">
    <property type="entry name" value="IMIDAZOLE GLYCEROL PHOSPHATE SYNTHASE SUBUNIT HISH"/>
    <property type="match status" value="1"/>
</dbReference>
<feature type="active site" evidence="12 13">
    <location>
        <position position="183"/>
    </location>
</feature>
<comment type="catalytic activity">
    <reaction evidence="11 12">
        <text>L-glutamine + H2O = L-glutamate + NH4(+)</text>
        <dbReference type="Rhea" id="RHEA:15889"/>
        <dbReference type="ChEBI" id="CHEBI:15377"/>
        <dbReference type="ChEBI" id="CHEBI:28938"/>
        <dbReference type="ChEBI" id="CHEBI:29985"/>
        <dbReference type="ChEBI" id="CHEBI:58359"/>
        <dbReference type="EC" id="3.5.1.2"/>
    </reaction>
</comment>
<evidence type="ECO:0000256" key="12">
    <source>
        <dbReference type="HAMAP-Rule" id="MF_00278"/>
    </source>
</evidence>
<organism evidence="15 16">
    <name type="scientific">Garciella nitratireducens DSM 15102</name>
    <dbReference type="NCBI Taxonomy" id="1121911"/>
    <lineage>
        <taxon>Bacteria</taxon>
        <taxon>Bacillati</taxon>
        <taxon>Bacillota</taxon>
        <taxon>Clostridia</taxon>
        <taxon>Eubacteriales</taxon>
        <taxon>Eubacteriaceae</taxon>
        <taxon>Garciella</taxon>
    </lineage>
</organism>
<feature type="active site" evidence="12 13">
    <location>
        <position position="181"/>
    </location>
</feature>
<evidence type="ECO:0000256" key="11">
    <source>
        <dbReference type="ARBA" id="ARBA00049534"/>
    </source>
</evidence>
<proteinExistence type="inferred from homology"/>
<dbReference type="OrthoDB" id="9807137at2"/>
<dbReference type="Gene3D" id="3.40.50.880">
    <property type="match status" value="1"/>
</dbReference>
<keyword evidence="8 12" id="KW-0368">Histidine biosynthesis</keyword>
<dbReference type="EMBL" id="FUWV01000002">
    <property type="protein sequence ID" value="SJZ43993.1"/>
    <property type="molecule type" value="Genomic_DNA"/>
</dbReference>
<evidence type="ECO:0000313" key="16">
    <source>
        <dbReference type="Proteomes" id="UP000196365"/>
    </source>
</evidence>
<evidence type="ECO:0000259" key="14">
    <source>
        <dbReference type="Pfam" id="PF00117"/>
    </source>
</evidence>
<feature type="domain" description="Glutamine amidotransferase" evidence="14">
    <location>
        <begin position="3"/>
        <end position="196"/>
    </location>
</feature>
<evidence type="ECO:0000256" key="4">
    <source>
        <dbReference type="ARBA" id="ARBA00022490"/>
    </source>
</evidence>
<comment type="subcellular location">
    <subcellularLocation>
        <location evidence="1 12">Cytoplasm</location>
    </subcellularLocation>
</comment>